<evidence type="ECO:0000256" key="1">
    <source>
        <dbReference type="SAM" id="Phobius"/>
    </source>
</evidence>
<dbReference type="OrthoDB" id="3406160at2"/>
<dbReference type="RefSeq" id="WP_128559167.1">
    <property type="nucleotide sequence ID" value="NZ_QUAK01000219.1"/>
</dbReference>
<keyword evidence="1" id="KW-0472">Membrane</keyword>
<accession>A0A372LYM9</accession>
<proteinExistence type="predicted"/>
<evidence type="ECO:0008006" key="4">
    <source>
        <dbReference type="Google" id="ProtNLM"/>
    </source>
</evidence>
<keyword evidence="3" id="KW-1185">Reference proteome</keyword>
<reference evidence="2 3" key="1">
    <citation type="submission" date="2018-08" db="EMBL/GenBank/DDBJ databases">
        <title>Isolation, diversity and antifungal activity of Actinobacteria from wheat.</title>
        <authorList>
            <person name="Han C."/>
        </authorList>
    </citation>
    <scope>NUCLEOTIDE SEQUENCE [LARGE SCALE GENOMIC DNA]</scope>
    <source>
        <strain evidence="2 3">NEAU-YY421</strain>
    </source>
</reference>
<sequence length="180" mass="18515">MTTAPPPTPPRTDAAAFMAELRRLKAWSGLSYRRLERRAADAGHVLPYSTAATMLGRDRLPRAELVTAFVAACGVTGADAEAWSDARSAIACAAAGPVPPAAPVLQAVQAAQAVQPVSADAGARGWVRRAVGRRRVWAGAAALVVVLVGASAVGGVFEEQQETRQTQTTTVTTGAGRTAG</sequence>
<gene>
    <name evidence="2" type="ORF">DY218_29375</name>
</gene>
<organism evidence="2 3">
    <name type="scientific">Streptomyces triticagri</name>
    <dbReference type="NCBI Taxonomy" id="2293568"/>
    <lineage>
        <taxon>Bacteria</taxon>
        <taxon>Bacillati</taxon>
        <taxon>Actinomycetota</taxon>
        <taxon>Actinomycetes</taxon>
        <taxon>Kitasatosporales</taxon>
        <taxon>Streptomycetaceae</taxon>
        <taxon>Streptomyces</taxon>
    </lineage>
</organism>
<evidence type="ECO:0000313" key="2">
    <source>
        <dbReference type="EMBL" id="RFU83147.1"/>
    </source>
</evidence>
<keyword evidence="1" id="KW-0812">Transmembrane</keyword>
<name>A0A372LYM9_9ACTN</name>
<protein>
    <recommendedName>
        <fullName evidence="4">XRE family transcriptional regulator</fullName>
    </recommendedName>
</protein>
<dbReference type="AlphaFoldDB" id="A0A372LYM9"/>
<comment type="caution">
    <text evidence="2">The sequence shown here is derived from an EMBL/GenBank/DDBJ whole genome shotgun (WGS) entry which is preliminary data.</text>
</comment>
<feature type="transmembrane region" description="Helical" evidence="1">
    <location>
        <begin position="136"/>
        <end position="157"/>
    </location>
</feature>
<dbReference type="Proteomes" id="UP000263094">
    <property type="component" value="Unassembled WGS sequence"/>
</dbReference>
<keyword evidence="1" id="KW-1133">Transmembrane helix</keyword>
<evidence type="ECO:0000313" key="3">
    <source>
        <dbReference type="Proteomes" id="UP000263094"/>
    </source>
</evidence>
<dbReference type="EMBL" id="QUAK01000219">
    <property type="protein sequence ID" value="RFU83147.1"/>
    <property type="molecule type" value="Genomic_DNA"/>
</dbReference>